<feature type="region of interest" description="Disordered" evidence="1">
    <location>
        <begin position="122"/>
        <end position="144"/>
    </location>
</feature>
<proteinExistence type="predicted"/>
<feature type="compositionally biased region" description="Basic and acidic residues" evidence="1">
    <location>
        <begin position="15"/>
        <end position="26"/>
    </location>
</feature>
<sequence length="144" mass="15140">MCENFGSLGTNTSKSRSDGKEESDMAKKYKIPKKIAGYKLPRAIRKSTMIKGLLASDVGRGVLANALTAAAGAAATVLVAEREDVADAAKSGARKGKRAFGIVGTAMSQAAEAAMDVVRSSAHDALPKKLRRDDTNRPRRGAVH</sequence>
<reference evidence="2" key="1">
    <citation type="submission" date="2016-09" db="EMBL/GenBank/DDBJ databases">
        <title>The complete genome sequences of Rhizobium gallicum, symbiovars gallicum and phaseoli, symbionts associated to common bean (Phaseolus vulgaris).</title>
        <authorList>
            <person name="Bustos P."/>
            <person name="Santamaria R.I."/>
            <person name="Perez-Carrascal O.M."/>
            <person name="Juarez S."/>
            <person name="Lozano L."/>
            <person name="Martinez-Flores I."/>
            <person name="Martinez-Romero E."/>
            <person name="Cevallos M."/>
            <person name="Romero D."/>
            <person name="Davila G."/>
            <person name="Gonzalez V."/>
        </authorList>
    </citation>
    <scope>NUCLEOTIDE SEQUENCE [LARGE SCALE GENOMIC DNA]</scope>
    <source>
        <strain evidence="2">IE4872</strain>
    </source>
</reference>
<accession>A0A1L5NM12</accession>
<dbReference type="EMBL" id="CP017101">
    <property type="protein sequence ID" value="APO68917.1"/>
    <property type="molecule type" value="Genomic_DNA"/>
</dbReference>
<evidence type="ECO:0000256" key="1">
    <source>
        <dbReference type="SAM" id="MobiDB-lite"/>
    </source>
</evidence>
<organism evidence="2">
    <name type="scientific">Rhizobium gallicum</name>
    <dbReference type="NCBI Taxonomy" id="56730"/>
    <lineage>
        <taxon>Bacteria</taxon>
        <taxon>Pseudomonadati</taxon>
        <taxon>Pseudomonadota</taxon>
        <taxon>Alphaproteobacteria</taxon>
        <taxon>Hyphomicrobiales</taxon>
        <taxon>Rhizobiaceae</taxon>
        <taxon>Rhizobium/Agrobacterium group</taxon>
        <taxon>Rhizobium</taxon>
    </lineage>
</organism>
<name>A0A1L5NM12_9HYPH</name>
<feature type="region of interest" description="Disordered" evidence="1">
    <location>
        <begin position="1"/>
        <end position="26"/>
    </location>
</feature>
<gene>
    <name evidence="2" type="ORF">IE4872_CH03317</name>
</gene>
<evidence type="ECO:0000313" key="2">
    <source>
        <dbReference type="EMBL" id="APO68917.1"/>
    </source>
</evidence>
<protein>
    <submittedName>
        <fullName evidence="2">Uncharacterized protein</fullName>
    </submittedName>
</protein>
<dbReference type="AlphaFoldDB" id="A0A1L5NM12"/>
<dbReference type="Proteomes" id="UP000184749">
    <property type="component" value="Chromosome"/>
</dbReference>
<feature type="compositionally biased region" description="Basic and acidic residues" evidence="1">
    <location>
        <begin position="122"/>
        <end position="137"/>
    </location>
</feature>